<dbReference type="Proteomes" id="UP000054477">
    <property type="component" value="Unassembled WGS sequence"/>
</dbReference>
<organism evidence="1 2">
    <name type="scientific">Laccaria amethystina LaAM-08-1</name>
    <dbReference type="NCBI Taxonomy" id="1095629"/>
    <lineage>
        <taxon>Eukaryota</taxon>
        <taxon>Fungi</taxon>
        <taxon>Dikarya</taxon>
        <taxon>Basidiomycota</taxon>
        <taxon>Agaricomycotina</taxon>
        <taxon>Agaricomycetes</taxon>
        <taxon>Agaricomycetidae</taxon>
        <taxon>Agaricales</taxon>
        <taxon>Agaricineae</taxon>
        <taxon>Hydnangiaceae</taxon>
        <taxon>Laccaria</taxon>
    </lineage>
</organism>
<dbReference type="HOGENOM" id="CLU_2776323_0_0_1"/>
<proteinExistence type="predicted"/>
<sequence>MDSARVMVFVGGGKVDDFDGPADIYLLTDGYQFLKLSSWHPLNLSYCNPCQPIFPFPSTHPVSSAMPHE</sequence>
<reference evidence="2" key="2">
    <citation type="submission" date="2015-01" db="EMBL/GenBank/DDBJ databases">
        <title>Evolutionary Origins and Diversification of the Mycorrhizal Mutualists.</title>
        <authorList>
            <consortium name="DOE Joint Genome Institute"/>
            <consortium name="Mycorrhizal Genomics Consortium"/>
            <person name="Kohler A."/>
            <person name="Kuo A."/>
            <person name="Nagy L.G."/>
            <person name="Floudas D."/>
            <person name="Copeland A."/>
            <person name="Barry K.W."/>
            <person name="Cichocki N."/>
            <person name="Veneault-Fourrey C."/>
            <person name="LaButti K."/>
            <person name="Lindquist E.A."/>
            <person name="Lipzen A."/>
            <person name="Lundell T."/>
            <person name="Morin E."/>
            <person name="Murat C."/>
            <person name="Riley R."/>
            <person name="Ohm R."/>
            <person name="Sun H."/>
            <person name="Tunlid A."/>
            <person name="Henrissat B."/>
            <person name="Grigoriev I.V."/>
            <person name="Hibbett D.S."/>
            <person name="Martin F."/>
        </authorList>
    </citation>
    <scope>NUCLEOTIDE SEQUENCE [LARGE SCALE GENOMIC DNA]</scope>
    <source>
        <strain evidence="2">LaAM-08-1</strain>
    </source>
</reference>
<reference evidence="1 2" key="1">
    <citation type="submission" date="2014-04" db="EMBL/GenBank/DDBJ databases">
        <authorList>
            <consortium name="DOE Joint Genome Institute"/>
            <person name="Kuo A."/>
            <person name="Kohler A."/>
            <person name="Nagy L.G."/>
            <person name="Floudas D."/>
            <person name="Copeland A."/>
            <person name="Barry K.W."/>
            <person name="Cichocki N."/>
            <person name="Veneault-Fourrey C."/>
            <person name="LaButti K."/>
            <person name="Lindquist E.A."/>
            <person name="Lipzen A."/>
            <person name="Lundell T."/>
            <person name="Morin E."/>
            <person name="Murat C."/>
            <person name="Sun H."/>
            <person name="Tunlid A."/>
            <person name="Henrissat B."/>
            <person name="Grigoriev I.V."/>
            <person name="Hibbett D.S."/>
            <person name="Martin F."/>
            <person name="Nordberg H.P."/>
            <person name="Cantor M.N."/>
            <person name="Hua S.X."/>
        </authorList>
    </citation>
    <scope>NUCLEOTIDE SEQUENCE [LARGE SCALE GENOMIC DNA]</scope>
    <source>
        <strain evidence="1 2">LaAM-08-1</strain>
    </source>
</reference>
<dbReference type="AlphaFoldDB" id="A0A0C9X3G4"/>
<keyword evidence="2" id="KW-1185">Reference proteome</keyword>
<evidence type="ECO:0000313" key="1">
    <source>
        <dbReference type="EMBL" id="KIJ92216.1"/>
    </source>
</evidence>
<dbReference type="EMBL" id="KN838926">
    <property type="protein sequence ID" value="KIJ92216.1"/>
    <property type="molecule type" value="Genomic_DNA"/>
</dbReference>
<accession>A0A0C9X3G4</accession>
<name>A0A0C9X3G4_9AGAR</name>
<evidence type="ECO:0000313" key="2">
    <source>
        <dbReference type="Proteomes" id="UP000054477"/>
    </source>
</evidence>
<gene>
    <name evidence="1" type="ORF">K443DRAFT_444424</name>
</gene>
<protein>
    <submittedName>
        <fullName evidence="1">Uncharacterized protein</fullName>
    </submittedName>
</protein>